<accession>W1J8E0</accession>
<protein>
    <submittedName>
        <fullName evidence="1">Uncharacterized protein</fullName>
    </submittedName>
</protein>
<proteinExistence type="predicted"/>
<name>W1J8E0_9GAMM</name>
<evidence type="ECO:0000313" key="1">
    <source>
        <dbReference type="EMBL" id="CDL86136.1"/>
    </source>
</evidence>
<reference evidence="1 2" key="1">
    <citation type="submission" date="2013-11" db="EMBL/GenBank/DDBJ databases">
        <title>Draft genome sequence and annotation of the entomopathogenic bacterium, Xenorhabdus cabanillasi strain JM26.</title>
        <authorList>
            <person name="Gualtieri M."/>
            <person name="Ogier J.C."/>
            <person name="Pages S."/>
            <person name="Givaudan A."/>
            <person name="Gaudriault S."/>
        </authorList>
    </citation>
    <scope>NUCLEOTIDE SEQUENCE [LARGE SCALE GENOMIC DNA]</scope>
    <source>
        <strain evidence="1 2">JM26</strain>
    </source>
</reference>
<comment type="caution">
    <text evidence="1">The sequence shown here is derived from an EMBL/GenBank/DDBJ whole genome shotgun (WGS) entry which is preliminary data.</text>
</comment>
<dbReference type="EMBL" id="CBXE010000196">
    <property type="protein sequence ID" value="CDL86136.1"/>
    <property type="molecule type" value="Genomic_DNA"/>
</dbReference>
<dbReference type="AlphaFoldDB" id="W1J8E0"/>
<gene>
    <name evidence="1" type="ORF">XCR1_2750025</name>
</gene>
<evidence type="ECO:0000313" key="2">
    <source>
        <dbReference type="Proteomes" id="UP000019197"/>
    </source>
</evidence>
<dbReference type="Proteomes" id="UP000019197">
    <property type="component" value="Unassembled WGS sequence"/>
</dbReference>
<sequence>MALLTKSVRKNAGRHVQSGLRLSNISNVVRKIMLKTPIATLRFIPFPIIELS</sequence>
<organism evidence="1 2">
    <name type="scientific">Xenorhabdus cabanillasii JM26</name>
    <dbReference type="NCBI Taxonomy" id="1427517"/>
    <lineage>
        <taxon>Bacteria</taxon>
        <taxon>Pseudomonadati</taxon>
        <taxon>Pseudomonadota</taxon>
        <taxon>Gammaproteobacteria</taxon>
        <taxon>Enterobacterales</taxon>
        <taxon>Morganellaceae</taxon>
        <taxon>Xenorhabdus</taxon>
    </lineage>
</organism>